<proteinExistence type="inferred from homology"/>
<dbReference type="EMBL" id="SDIL01000007">
    <property type="protein sequence ID" value="RXK41553.1"/>
    <property type="molecule type" value="Genomic_DNA"/>
</dbReference>
<accession>A0A4Q1BTY4</accession>
<gene>
    <name evidence="7" type="ORF">M231_01052</name>
</gene>
<feature type="domain" description="Aminotransferase class I/classII large" evidence="6">
    <location>
        <begin position="78"/>
        <end position="457"/>
    </location>
</feature>
<dbReference type="Pfam" id="PF00155">
    <property type="entry name" value="Aminotran_1_2"/>
    <property type="match status" value="1"/>
</dbReference>
<dbReference type="Gene3D" id="3.40.640.10">
    <property type="entry name" value="Type I PLP-dependent aspartate aminotransferase-like (Major domain)"/>
    <property type="match status" value="1"/>
</dbReference>
<dbReference type="PANTHER" id="PTHR46383">
    <property type="entry name" value="ASPARTATE AMINOTRANSFERASE"/>
    <property type="match status" value="1"/>
</dbReference>
<evidence type="ECO:0000256" key="1">
    <source>
        <dbReference type="ARBA" id="ARBA00001933"/>
    </source>
</evidence>
<organism evidence="7 8">
    <name type="scientific">Tremella mesenterica</name>
    <name type="common">Jelly fungus</name>
    <dbReference type="NCBI Taxonomy" id="5217"/>
    <lineage>
        <taxon>Eukaryota</taxon>
        <taxon>Fungi</taxon>
        <taxon>Dikarya</taxon>
        <taxon>Basidiomycota</taxon>
        <taxon>Agaricomycotina</taxon>
        <taxon>Tremellomycetes</taxon>
        <taxon>Tremellales</taxon>
        <taxon>Tremellaceae</taxon>
        <taxon>Tremella</taxon>
    </lineage>
</organism>
<dbReference type="CDD" id="cd00609">
    <property type="entry name" value="AAT_like"/>
    <property type="match status" value="1"/>
</dbReference>
<evidence type="ECO:0000256" key="4">
    <source>
        <dbReference type="ARBA" id="ARBA00022679"/>
    </source>
</evidence>
<dbReference type="PANTHER" id="PTHR46383:SF1">
    <property type="entry name" value="ASPARTATE AMINOTRANSFERASE"/>
    <property type="match status" value="1"/>
</dbReference>
<keyword evidence="8" id="KW-1185">Reference proteome</keyword>
<dbReference type="InterPro" id="IPR015421">
    <property type="entry name" value="PyrdxlP-dep_Trfase_major"/>
</dbReference>
<sequence>MGSLVHSATQSMKHTIKDIKIETDSEAHQILREYVGNQSTLTGSDAEPIPGIRHPGATGVIYCTDRAQANGFSPDNEEWANLGQGAPQVDDLPGAPPRIKYIDLAEYGDLVNEYAPTVGVKELREAVAKLYNEEYRKDKPSQYTYENVCIVPGGRAGMARVAAVIGDVYCGVSPDSHTTYSEVLSVFKRLVPVPTALSAEDKYRLNIDQLKREVNNLSLNVVVASNPRNPTGQFIGGKDLEDLVKLSRDKTTIILDEFYSWYLYPDSPADLGKSLSGAQYVEDVDEDPVVIIDGLTKGFRLPGWRVCWVVAPKSVISAISQSGSFLDGGASHPLQMAAIPLLEPARVQQDKIALQKAFRIKRDFVLARLEKMGLKVPVPPQATFYIWLDVSGLPAPLDNGLVFFEELLKEKTICVPGLFFDINPAKRRNLLKSPCHHFVRLSFGPDMKTLDRGMNAIERVLEKHKSHGHLMNKDLIRSPTMKTPGTDH</sequence>
<evidence type="ECO:0000259" key="6">
    <source>
        <dbReference type="Pfam" id="PF00155"/>
    </source>
</evidence>
<reference evidence="7 8" key="1">
    <citation type="submission" date="2016-06" db="EMBL/GenBank/DDBJ databases">
        <title>Evolution of pathogenesis and genome organization in the Tremellales.</title>
        <authorList>
            <person name="Cuomo C."/>
            <person name="Litvintseva A."/>
            <person name="Heitman J."/>
            <person name="Chen Y."/>
            <person name="Sun S."/>
            <person name="Springer D."/>
            <person name="Dromer F."/>
            <person name="Young S."/>
            <person name="Zeng Q."/>
            <person name="Chapman S."/>
            <person name="Gujja S."/>
            <person name="Saif S."/>
            <person name="Birren B."/>
        </authorList>
    </citation>
    <scope>NUCLEOTIDE SEQUENCE [LARGE SCALE GENOMIC DNA]</scope>
    <source>
        <strain evidence="7 8">ATCC 28783</strain>
    </source>
</reference>
<dbReference type="InterPro" id="IPR050596">
    <property type="entry name" value="AspAT/PAT-like"/>
</dbReference>
<dbReference type="Gene3D" id="3.90.1150.10">
    <property type="entry name" value="Aspartate Aminotransferase, domain 1"/>
    <property type="match status" value="1"/>
</dbReference>
<dbReference type="GO" id="GO:0006520">
    <property type="term" value="P:amino acid metabolic process"/>
    <property type="evidence" value="ECO:0007669"/>
    <property type="project" value="InterPro"/>
</dbReference>
<evidence type="ECO:0000256" key="2">
    <source>
        <dbReference type="ARBA" id="ARBA00007441"/>
    </source>
</evidence>
<keyword evidence="3" id="KW-0032">Aminotransferase</keyword>
<dbReference type="GO" id="GO:0008483">
    <property type="term" value="F:transaminase activity"/>
    <property type="evidence" value="ECO:0007669"/>
    <property type="project" value="UniProtKB-KW"/>
</dbReference>
<protein>
    <recommendedName>
        <fullName evidence="6">Aminotransferase class I/classII large domain-containing protein</fullName>
    </recommendedName>
</protein>
<name>A0A4Q1BTY4_TREME</name>
<dbReference type="AlphaFoldDB" id="A0A4Q1BTY4"/>
<dbReference type="InterPro" id="IPR015424">
    <property type="entry name" value="PyrdxlP-dep_Trfase"/>
</dbReference>
<evidence type="ECO:0000256" key="5">
    <source>
        <dbReference type="ARBA" id="ARBA00022898"/>
    </source>
</evidence>
<dbReference type="GO" id="GO:0030170">
    <property type="term" value="F:pyridoxal phosphate binding"/>
    <property type="evidence" value="ECO:0007669"/>
    <property type="project" value="InterPro"/>
</dbReference>
<comment type="similarity">
    <text evidence="2">Belongs to the class-I pyridoxal-phosphate-dependent aminotransferase family.</text>
</comment>
<dbReference type="VEuPathDB" id="FungiDB:TREMEDRAFT_73142"/>
<keyword evidence="4" id="KW-0808">Transferase</keyword>
<dbReference type="STRING" id="5217.A0A4Q1BTY4"/>
<dbReference type="InParanoid" id="A0A4Q1BTY4"/>
<dbReference type="SUPFAM" id="SSF53383">
    <property type="entry name" value="PLP-dependent transferases"/>
    <property type="match status" value="1"/>
</dbReference>
<evidence type="ECO:0000313" key="7">
    <source>
        <dbReference type="EMBL" id="RXK41553.1"/>
    </source>
</evidence>
<comment type="caution">
    <text evidence="7">The sequence shown here is derived from an EMBL/GenBank/DDBJ whole genome shotgun (WGS) entry which is preliminary data.</text>
</comment>
<comment type="cofactor">
    <cofactor evidence="1">
        <name>pyridoxal 5'-phosphate</name>
        <dbReference type="ChEBI" id="CHEBI:597326"/>
    </cofactor>
</comment>
<keyword evidence="5" id="KW-0663">Pyridoxal phosphate</keyword>
<evidence type="ECO:0000313" key="8">
    <source>
        <dbReference type="Proteomes" id="UP000289152"/>
    </source>
</evidence>
<dbReference type="Proteomes" id="UP000289152">
    <property type="component" value="Unassembled WGS sequence"/>
</dbReference>
<evidence type="ECO:0000256" key="3">
    <source>
        <dbReference type="ARBA" id="ARBA00022576"/>
    </source>
</evidence>
<dbReference type="InterPro" id="IPR004839">
    <property type="entry name" value="Aminotransferase_I/II_large"/>
</dbReference>
<dbReference type="OrthoDB" id="2108at2759"/>
<dbReference type="InterPro" id="IPR015422">
    <property type="entry name" value="PyrdxlP-dep_Trfase_small"/>
</dbReference>